<feature type="compositionally biased region" description="Polar residues" evidence="1">
    <location>
        <begin position="10"/>
        <end position="33"/>
    </location>
</feature>
<organism evidence="2 3">
    <name type="scientific">Paralvinella palmiformis</name>
    <dbReference type="NCBI Taxonomy" id="53620"/>
    <lineage>
        <taxon>Eukaryota</taxon>
        <taxon>Metazoa</taxon>
        <taxon>Spiralia</taxon>
        <taxon>Lophotrochozoa</taxon>
        <taxon>Annelida</taxon>
        <taxon>Polychaeta</taxon>
        <taxon>Sedentaria</taxon>
        <taxon>Canalipalpata</taxon>
        <taxon>Terebellida</taxon>
        <taxon>Terebelliformia</taxon>
        <taxon>Alvinellidae</taxon>
        <taxon>Paralvinella</taxon>
    </lineage>
</organism>
<feature type="region of interest" description="Disordered" evidence="1">
    <location>
        <begin position="1"/>
        <end position="35"/>
    </location>
</feature>
<dbReference type="EMBL" id="JAODUP010000189">
    <property type="protein sequence ID" value="KAK2157537.1"/>
    <property type="molecule type" value="Genomic_DNA"/>
</dbReference>
<evidence type="ECO:0000313" key="3">
    <source>
        <dbReference type="Proteomes" id="UP001208570"/>
    </source>
</evidence>
<name>A0AAD9N584_9ANNE</name>
<evidence type="ECO:0000256" key="1">
    <source>
        <dbReference type="SAM" id="MobiDB-lite"/>
    </source>
</evidence>
<dbReference type="AlphaFoldDB" id="A0AAD9N584"/>
<keyword evidence="3" id="KW-1185">Reference proteome</keyword>
<protein>
    <submittedName>
        <fullName evidence="2">Uncharacterized protein</fullName>
    </submittedName>
</protein>
<dbReference type="Proteomes" id="UP001208570">
    <property type="component" value="Unassembled WGS sequence"/>
</dbReference>
<accession>A0AAD9N584</accession>
<gene>
    <name evidence="2" type="ORF">LSH36_189g04029</name>
</gene>
<sequence>MAANVDQQHDASQNTDAAEQANEGQVQQQNPSDKATARGLNLLQISNKDIAAFVVHVAKKVAQDTRLTSPGAIVNELIGENVPVESPCTALHNIIDSLSDNANYHRLLYGPNVTAV</sequence>
<evidence type="ECO:0000313" key="2">
    <source>
        <dbReference type="EMBL" id="KAK2157537.1"/>
    </source>
</evidence>
<comment type="caution">
    <text evidence="2">The sequence shown here is derived from an EMBL/GenBank/DDBJ whole genome shotgun (WGS) entry which is preliminary data.</text>
</comment>
<proteinExistence type="predicted"/>
<reference evidence="2" key="1">
    <citation type="journal article" date="2023" name="Mol. Biol. Evol.">
        <title>Third-Generation Sequencing Reveals the Adaptive Role of the Epigenome in Three Deep-Sea Polychaetes.</title>
        <authorList>
            <person name="Perez M."/>
            <person name="Aroh O."/>
            <person name="Sun Y."/>
            <person name="Lan Y."/>
            <person name="Juniper S.K."/>
            <person name="Young C.R."/>
            <person name="Angers B."/>
            <person name="Qian P.Y."/>
        </authorList>
    </citation>
    <scope>NUCLEOTIDE SEQUENCE</scope>
    <source>
        <strain evidence="2">P08H-3</strain>
    </source>
</reference>